<dbReference type="Proteomes" id="UP000532373">
    <property type="component" value="Unassembled WGS sequence"/>
</dbReference>
<evidence type="ECO:0000259" key="4">
    <source>
        <dbReference type="Pfam" id="PF04577"/>
    </source>
</evidence>
<reference evidence="5 6" key="1">
    <citation type="submission" date="2020-08" db="EMBL/GenBank/DDBJ databases">
        <title>Genomic Encyclopedia of Type Strains, Phase IV (KMG-IV): sequencing the most valuable type-strain genomes for metagenomic binning, comparative biology and taxonomic classification.</title>
        <authorList>
            <person name="Goeker M."/>
        </authorList>
    </citation>
    <scope>NUCLEOTIDE SEQUENCE [LARGE SCALE GENOMIC DNA]</scope>
    <source>
        <strain evidence="5 6">DSM 17454</strain>
    </source>
</reference>
<evidence type="ECO:0000256" key="3">
    <source>
        <dbReference type="ARBA" id="ARBA00023180"/>
    </source>
</evidence>
<organism evidence="5 6">
    <name type="scientific">Aminobacter carboxidus</name>
    <dbReference type="NCBI Taxonomy" id="376165"/>
    <lineage>
        <taxon>Bacteria</taxon>
        <taxon>Pseudomonadati</taxon>
        <taxon>Pseudomonadota</taxon>
        <taxon>Alphaproteobacteria</taxon>
        <taxon>Hyphomicrobiales</taxon>
        <taxon>Phyllobacteriaceae</taxon>
        <taxon>Aminobacter</taxon>
    </lineage>
</organism>
<evidence type="ECO:0000313" key="5">
    <source>
        <dbReference type="EMBL" id="MBB6468229.1"/>
    </source>
</evidence>
<dbReference type="EMBL" id="JACHGI010000008">
    <property type="protein sequence ID" value="MBB6468229.1"/>
    <property type="molecule type" value="Genomic_DNA"/>
</dbReference>
<keyword evidence="3" id="KW-0325">Glycoprotein</keyword>
<dbReference type="GO" id="GO:0016757">
    <property type="term" value="F:glycosyltransferase activity"/>
    <property type="evidence" value="ECO:0007669"/>
    <property type="project" value="UniProtKB-KW"/>
</dbReference>
<dbReference type="RefSeq" id="WP_184770572.1">
    <property type="nucleotide sequence ID" value="NZ_JACHGI010000008.1"/>
</dbReference>
<dbReference type="InterPro" id="IPR007657">
    <property type="entry name" value="Glycosyltransferase_61"/>
</dbReference>
<gene>
    <name evidence="5" type="ORF">HNQ96_004113</name>
</gene>
<accession>A0A8E1WIH3</accession>
<feature type="domain" description="Glycosyltransferase 61 catalytic" evidence="4">
    <location>
        <begin position="175"/>
        <end position="361"/>
    </location>
</feature>
<protein>
    <recommendedName>
        <fullName evidence="4">Glycosyltransferase 61 catalytic domain-containing protein</fullName>
    </recommendedName>
</protein>
<evidence type="ECO:0000313" key="6">
    <source>
        <dbReference type="Proteomes" id="UP000532373"/>
    </source>
</evidence>
<proteinExistence type="predicted"/>
<dbReference type="InterPro" id="IPR049625">
    <property type="entry name" value="Glyco_transf_61_cat"/>
</dbReference>
<name>A0A8E1WIH3_9HYPH</name>
<dbReference type="Pfam" id="PF04577">
    <property type="entry name" value="Glyco_transf_61"/>
    <property type="match status" value="1"/>
</dbReference>
<sequence length="424" mass="47400">MSILLKIKNWAKAKYKKKRNKMLRWYLNPANTSLAKVHFSACLTTVMRILYPEYRLLPISKIGTSGHDVSKMWPAFSGKAFAPKSIGKQARSNAYTFPTVTARRFANATVCGTASAFVCGDEALLPDYYVATPQALIEDGTLLFAQLHSQAMVRHRPYDRIEKGICVFGSGATNWYHWLIEILPAAGYAQSLCEQFDAYPLLVPESCLQRPTFRDSLLAVAPECQFKPMKPDLLYQVEDLVVIDSPVRGPMNFTKGQWPKITDYAQHDPALLAHRRLILDSLEIPSQTAGRRIFLARDNVRRAYNQEELLAVAADFGFEAVYPEMMTFREQVELFHSASLIVGASGAAFANMIFCQAGTRALTWIIPQYDEFCCYSNLAGLVGADLNYLFVSSAVNITSSFEAYSAAYNVDPIELKSALIALNF</sequence>
<dbReference type="AlphaFoldDB" id="A0A8E1WIH3"/>
<evidence type="ECO:0000256" key="1">
    <source>
        <dbReference type="ARBA" id="ARBA00022676"/>
    </source>
</evidence>
<keyword evidence="1" id="KW-0328">Glycosyltransferase</keyword>
<dbReference type="PANTHER" id="PTHR20961">
    <property type="entry name" value="GLYCOSYLTRANSFERASE"/>
    <property type="match status" value="1"/>
</dbReference>
<evidence type="ECO:0000256" key="2">
    <source>
        <dbReference type="ARBA" id="ARBA00022679"/>
    </source>
</evidence>
<keyword evidence="2" id="KW-0808">Transferase</keyword>
<comment type="caution">
    <text evidence="5">The sequence shown here is derived from an EMBL/GenBank/DDBJ whole genome shotgun (WGS) entry which is preliminary data.</text>
</comment>